<dbReference type="AlphaFoldDB" id="A0A1G8MSA7"/>
<dbReference type="SUPFAM" id="SSF52317">
    <property type="entry name" value="Class I glutamine amidotransferase-like"/>
    <property type="match status" value="1"/>
</dbReference>
<evidence type="ECO:0000256" key="2">
    <source>
        <dbReference type="ARBA" id="ARBA00023125"/>
    </source>
</evidence>
<dbReference type="InterPro" id="IPR052158">
    <property type="entry name" value="INH-QAR"/>
</dbReference>
<evidence type="ECO:0000259" key="5">
    <source>
        <dbReference type="PROSITE" id="PS01124"/>
    </source>
</evidence>
<dbReference type="InterPro" id="IPR029062">
    <property type="entry name" value="Class_I_gatase-like"/>
</dbReference>
<keyword evidence="2 6" id="KW-0238">DNA-binding</keyword>
<keyword evidence="3" id="KW-0804">Transcription</keyword>
<name>A0A1G8MSA7_9GAMM</name>
<dbReference type="SUPFAM" id="SSF46689">
    <property type="entry name" value="Homeodomain-like"/>
    <property type="match status" value="1"/>
</dbReference>
<dbReference type="OrthoDB" id="9803764at2"/>
<dbReference type="Gene3D" id="3.40.50.880">
    <property type="match status" value="1"/>
</dbReference>
<reference evidence="6 7" key="1">
    <citation type="submission" date="2016-10" db="EMBL/GenBank/DDBJ databases">
        <authorList>
            <person name="de Groot N.N."/>
        </authorList>
    </citation>
    <scope>NUCLEOTIDE SEQUENCE [LARGE SCALE GENOMIC DNA]</scope>
    <source>
        <strain evidence="6 7">CGMCC 1.6133</strain>
    </source>
</reference>
<dbReference type="InterPro" id="IPR018062">
    <property type="entry name" value="HTH_AraC-typ_CS"/>
</dbReference>
<dbReference type="InterPro" id="IPR018060">
    <property type="entry name" value="HTH_AraC"/>
</dbReference>
<dbReference type="PANTHER" id="PTHR43130">
    <property type="entry name" value="ARAC-FAMILY TRANSCRIPTIONAL REGULATOR"/>
    <property type="match status" value="1"/>
</dbReference>
<dbReference type="Pfam" id="PF12833">
    <property type="entry name" value="HTH_18"/>
    <property type="match status" value="1"/>
</dbReference>
<dbReference type="EMBL" id="FNES01000001">
    <property type="protein sequence ID" value="SDI70812.1"/>
    <property type="molecule type" value="Genomic_DNA"/>
</dbReference>
<accession>A0A1G8MSA7</accession>
<dbReference type="STRING" id="376427.SAMN04487954_10199"/>
<dbReference type="RefSeq" id="WP_089682000.1">
    <property type="nucleotide sequence ID" value="NZ_FNES01000001.1"/>
</dbReference>
<feature type="compositionally biased region" description="Low complexity" evidence="4">
    <location>
        <begin position="339"/>
        <end position="354"/>
    </location>
</feature>
<protein>
    <submittedName>
        <fullName evidence="6">Transcriptional regulator GlxA family, contains an amidase domain and an AraC-type DNA-binding HTH domain</fullName>
    </submittedName>
</protein>
<dbReference type="Pfam" id="PF01965">
    <property type="entry name" value="DJ-1_PfpI"/>
    <property type="match status" value="1"/>
</dbReference>
<dbReference type="GO" id="GO:0003700">
    <property type="term" value="F:DNA-binding transcription factor activity"/>
    <property type="evidence" value="ECO:0007669"/>
    <property type="project" value="InterPro"/>
</dbReference>
<evidence type="ECO:0000313" key="6">
    <source>
        <dbReference type="EMBL" id="SDI70812.1"/>
    </source>
</evidence>
<dbReference type="PROSITE" id="PS01124">
    <property type="entry name" value="HTH_ARAC_FAMILY_2"/>
    <property type="match status" value="1"/>
</dbReference>
<dbReference type="GO" id="GO:0043565">
    <property type="term" value="F:sequence-specific DNA binding"/>
    <property type="evidence" value="ECO:0007669"/>
    <property type="project" value="InterPro"/>
</dbReference>
<feature type="domain" description="HTH araC/xylS-type" evidence="5">
    <location>
        <begin position="219"/>
        <end position="319"/>
    </location>
</feature>
<dbReference type="InterPro" id="IPR002818">
    <property type="entry name" value="DJ-1/PfpI"/>
</dbReference>
<dbReference type="CDD" id="cd03137">
    <property type="entry name" value="GATase1_AraC_1"/>
    <property type="match status" value="1"/>
</dbReference>
<organism evidence="6 7">
    <name type="scientific">Billgrantia gudaonensis</name>
    <dbReference type="NCBI Taxonomy" id="376427"/>
    <lineage>
        <taxon>Bacteria</taxon>
        <taxon>Pseudomonadati</taxon>
        <taxon>Pseudomonadota</taxon>
        <taxon>Gammaproteobacteria</taxon>
        <taxon>Oceanospirillales</taxon>
        <taxon>Halomonadaceae</taxon>
        <taxon>Billgrantia</taxon>
    </lineage>
</organism>
<dbReference type="PROSITE" id="PS00041">
    <property type="entry name" value="HTH_ARAC_FAMILY_1"/>
    <property type="match status" value="1"/>
</dbReference>
<keyword evidence="7" id="KW-1185">Reference proteome</keyword>
<feature type="region of interest" description="Disordered" evidence="4">
    <location>
        <begin position="319"/>
        <end position="354"/>
    </location>
</feature>
<keyword evidence="1" id="KW-0805">Transcription regulation</keyword>
<dbReference type="SMART" id="SM00342">
    <property type="entry name" value="HTH_ARAC"/>
    <property type="match status" value="1"/>
</dbReference>
<sequence>MSRTIAMLAYPGCQLLDVSGPWQVFATANELSGRTLYGLHLAAAQPGSVTTNGGLPLQADIGWQHLDDLAPLDTLLIAGGSGHAAQCRDPALLEVLRHQAERVQRLGAICTGAFLLAAAGLLDGRRATTHWRHCARLAREHPEVEVLDDALYLESGGVHTSAGVTAGIDLALSLLEADQGSELAGRVARELVMFLHRPGGQSQFSELLAQQQRASGPLRRLLDRLHADPGKPYRLEEMANSIAVSPRHLSRLFRRQLNTTPTGYLTRLRLEQARVALIESPQPLSLERLARHWQLGGAEQLRRLFLRHYGIPPSLYRQRFGHHPDNRGTPSLTPDVKEAPCPSASPCSPSARRC</sequence>
<proteinExistence type="predicted"/>
<dbReference type="PANTHER" id="PTHR43130:SF3">
    <property type="entry name" value="HTH-TYPE TRANSCRIPTIONAL REGULATOR RV1931C"/>
    <property type="match status" value="1"/>
</dbReference>
<dbReference type="Proteomes" id="UP000198525">
    <property type="component" value="Unassembled WGS sequence"/>
</dbReference>
<evidence type="ECO:0000256" key="3">
    <source>
        <dbReference type="ARBA" id="ARBA00023163"/>
    </source>
</evidence>
<evidence type="ECO:0000256" key="1">
    <source>
        <dbReference type="ARBA" id="ARBA00023015"/>
    </source>
</evidence>
<gene>
    <name evidence="6" type="ORF">SAMN04487954_10199</name>
</gene>
<evidence type="ECO:0000256" key="4">
    <source>
        <dbReference type="SAM" id="MobiDB-lite"/>
    </source>
</evidence>
<dbReference type="Gene3D" id="1.10.10.60">
    <property type="entry name" value="Homeodomain-like"/>
    <property type="match status" value="2"/>
</dbReference>
<dbReference type="InterPro" id="IPR009057">
    <property type="entry name" value="Homeodomain-like_sf"/>
</dbReference>
<evidence type="ECO:0000313" key="7">
    <source>
        <dbReference type="Proteomes" id="UP000198525"/>
    </source>
</evidence>